<evidence type="ECO:0000256" key="16">
    <source>
        <dbReference type="ARBA" id="ARBA00034329"/>
    </source>
</evidence>
<dbReference type="EMBL" id="JARQZJ010000062">
    <property type="protein sequence ID" value="KAK9879751.1"/>
    <property type="molecule type" value="Genomic_DNA"/>
</dbReference>
<gene>
    <name evidence="22" type="ORF">WA026_006814</name>
</gene>
<dbReference type="EC" id="2.4.3.1" evidence="16"/>
<keyword evidence="14" id="KW-0325">Glycoprotein</keyword>
<evidence type="ECO:0000256" key="14">
    <source>
        <dbReference type="ARBA" id="ARBA00023180"/>
    </source>
</evidence>
<evidence type="ECO:0000256" key="11">
    <source>
        <dbReference type="ARBA" id="ARBA00023034"/>
    </source>
</evidence>
<keyword evidence="11" id="KW-0333">Golgi apparatus</keyword>
<keyword evidence="7" id="KW-0808">Transferase</keyword>
<evidence type="ECO:0000256" key="8">
    <source>
        <dbReference type="ARBA" id="ARBA00022692"/>
    </source>
</evidence>
<name>A0AAW1UJ57_9CUCU</name>
<dbReference type="AlphaFoldDB" id="A0AAW1UJ57"/>
<evidence type="ECO:0000256" key="18">
    <source>
        <dbReference type="ARBA" id="ARBA00076526"/>
    </source>
</evidence>
<dbReference type="InterPro" id="IPR001675">
    <property type="entry name" value="Glyco_trans_29"/>
</dbReference>
<evidence type="ECO:0000256" key="3">
    <source>
        <dbReference type="ARBA" id="ARBA00004922"/>
    </source>
</evidence>
<evidence type="ECO:0000256" key="19">
    <source>
        <dbReference type="ARBA" id="ARBA00076676"/>
    </source>
</evidence>
<keyword evidence="5" id="KW-0964">Secreted</keyword>
<dbReference type="Pfam" id="PF00777">
    <property type="entry name" value="Glyco_transf_29"/>
    <property type="match status" value="1"/>
</dbReference>
<evidence type="ECO:0000256" key="1">
    <source>
        <dbReference type="ARBA" id="ARBA00004447"/>
    </source>
</evidence>
<dbReference type="GO" id="GO:0005576">
    <property type="term" value="C:extracellular region"/>
    <property type="evidence" value="ECO:0007669"/>
    <property type="project" value="UniProtKB-SubCell"/>
</dbReference>
<comment type="caution">
    <text evidence="22">The sequence shown here is derived from an EMBL/GenBank/DDBJ whole genome shotgun (WGS) entry which is preliminary data.</text>
</comment>
<evidence type="ECO:0000256" key="13">
    <source>
        <dbReference type="ARBA" id="ARBA00023157"/>
    </source>
</evidence>
<dbReference type="CDD" id="cd23968">
    <property type="entry name" value="GT29_ST6GAL1_2"/>
    <property type="match status" value="1"/>
</dbReference>
<evidence type="ECO:0000256" key="21">
    <source>
        <dbReference type="SAM" id="Phobius"/>
    </source>
</evidence>
<evidence type="ECO:0000256" key="10">
    <source>
        <dbReference type="ARBA" id="ARBA00022989"/>
    </source>
</evidence>
<evidence type="ECO:0000256" key="2">
    <source>
        <dbReference type="ARBA" id="ARBA00004613"/>
    </source>
</evidence>
<dbReference type="GO" id="GO:0097503">
    <property type="term" value="P:sialylation"/>
    <property type="evidence" value="ECO:0007669"/>
    <property type="project" value="TreeGrafter"/>
</dbReference>
<dbReference type="GO" id="GO:0032580">
    <property type="term" value="C:Golgi cisterna membrane"/>
    <property type="evidence" value="ECO:0007669"/>
    <property type="project" value="UniProtKB-SubCell"/>
</dbReference>
<evidence type="ECO:0000313" key="23">
    <source>
        <dbReference type="Proteomes" id="UP001431783"/>
    </source>
</evidence>
<comment type="pathway">
    <text evidence="3">Protein modification; protein glycosylation.</text>
</comment>
<keyword evidence="23" id="KW-1185">Reference proteome</keyword>
<comment type="catalytic activity">
    <reaction evidence="15">
        <text>a beta-D-galactoside + CMP-N-acetyl-beta-neuraminate = an N-acetyl-alpha-neuraminyl-(2-&gt;6)-beta-D-galactosyl derivative + CMP + H(+)</text>
        <dbReference type="Rhea" id="RHEA:52104"/>
        <dbReference type="ChEBI" id="CHEBI:15378"/>
        <dbReference type="ChEBI" id="CHEBI:28034"/>
        <dbReference type="ChEBI" id="CHEBI:57812"/>
        <dbReference type="ChEBI" id="CHEBI:60377"/>
        <dbReference type="ChEBI" id="CHEBI:136398"/>
        <dbReference type="EC" id="2.4.3.1"/>
    </reaction>
</comment>
<evidence type="ECO:0000256" key="20">
    <source>
        <dbReference type="ARBA" id="ARBA00080062"/>
    </source>
</evidence>
<dbReference type="Gene3D" id="3.90.1480.20">
    <property type="entry name" value="Glycosyl transferase family 29"/>
    <property type="match status" value="1"/>
</dbReference>
<keyword evidence="10 21" id="KW-1133">Transmembrane helix</keyword>
<accession>A0AAW1UJ57</accession>
<dbReference type="Proteomes" id="UP001431783">
    <property type="component" value="Unassembled WGS sequence"/>
</dbReference>
<keyword evidence="9" id="KW-0735">Signal-anchor</keyword>
<evidence type="ECO:0000256" key="7">
    <source>
        <dbReference type="ARBA" id="ARBA00022679"/>
    </source>
</evidence>
<keyword evidence="12 21" id="KW-0472">Membrane</keyword>
<dbReference type="GO" id="GO:0003835">
    <property type="term" value="F:beta-galactoside alpha-2,6-sialyltransferase activity"/>
    <property type="evidence" value="ECO:0007669"/>
    <property type="project" value="UniProtKB-EC"/>
</dbReference>
<feature type="transmembrane region" description="Helical" evidence="21">
    <location>
        <begin position="6"/>
        <end position="27"/>
    </location>
</feature>
<protein>
    <recommendedName>
        <fullName evidence="17">Beta-galactoside alpha-2,6-sialyltransferase 1</fullName>
        <ecNumber evidence="16">2.4.3.1</ecNumber>
    </recommendedName>
    <alternativeName>
        <fullName evidence="20">CMP-N-acetylneuraminate-beta-galactosamide-alpha-2,6-sialyltransferase 1</fullName>
    </alternativeName>
    <alternativeName>
        <fullName evidence="19">ST6Gal I</fullName>
    </alternativeName>
    <alternativeName>
        <fullName evidence="18">Sialyltransferase 1</fullName>
    </alternativeName>
</protein>
<proteinExistence type="inferred from homology"/>
<evidence type="ECO:0000256" key="6">
    <source>
        <dbReference type="ARBA" id="ARBA00022676"/>
    </source>
</evidence>
<keyword evidence="13" id="KW-1015">Disulfide bond</keyword>
<reference evidence="22 23" key="1">
    <citation type="submission" date="2023-03" db="EMBL/GenBank/DDBJ databases">
        <title>Genome insight into feeding habits of ladybird beetles.</title>
        <authorList>
            <person name="Li H.-S."/>
            <person name="Huang Y.-H."/>
            <person name="Pang H."/>
        </authorList>
    </citation>
    <scope>NUCLEOTIDE SEQUENCE [LARGE SCALE GENOMIC DNA]</scope>
    <source>
        <strain evidence="22">SYSU_2023b</strain>
        <tissue evidence="22">Whole body</tissue>
    </source>
</reference>
<dbReference type="PANTHER" id="PTHR46059">
    <property type="entry name" value="BETA-GALACTOSIDE ALPHA-2,6-SIALYLTRANSFERASE"/>
    <property type="match status" value="1"/>
</dbReference>
<keyword evidence="6" id="KW-0328">Glycosyltransferase</keyword>
<evidence type="ECO:0000256" key="17">
    <source>
        <dbReference type="ARBA" id="ARBA00069321"/>
    </source>
</evidence>
<comment type="similarity">
    <text evidence="4">Belongs to the glycosyltransferase 29 family.</text>
</comment>
<evidence type="ECO:0000256" key="4">
    <source>
        <dbReference type="ARBA" id="ARBA00006003"/>
    </source>
</evidence>
<sequence length="439" mass="51569">MRPLVVSIWVFINLLFFGLCGYMYVLWSQYWLYMVGEVNPTPSPYDQQIYFYNHGFMPTEKYVQVRKHIEEIKSRTKNSAKENSTFTLIKDSKPRFPNVRSSNFESDTKKYRCRRNTNEFDCVSRTIEFKEKLLKELGRVLLDESSVFKSGSENPYNVQYDGLRENYEDKSPQDLLCQLKKTNVKTLIRSDLPLDNYVRPYLPRRSLFGNKSFNSCVIVSSSGALHNSNLGKFIDSHDLVLRFNNAPTKNFERDVGKKTTVRILNSQVVTKEEYEFLESSLYRNITIVAWDPSNYTSHLLEWIQRPEFNLFENYIKHRKTIEKSRFYLVDPGSLWNLWRFLQSNVLSRLRKNPPSSGFLGLNILLPLCEFVDMVEYVPSARVTRRCHYYDSEENAACTFGVWHPLAAEKLITYHMNMVNDTQVFQQGISRLPGFRKISC</sequence>
<dbReference type="FunFam" id="3.90.1480.20:FF:000012">
    <property type="entry name" value="ST6 beta-galactoside alpha-2,6-sialyltransferase 1"/>
    <property type="match status" value="1"/>
</dbReference>
<comment type="subcellular location">
    <subcellularLocation>
        <location evidence="1">Golgi apparatus</location>
        <location evidence="1">Golgi stack membrane</location>
        <topology evidence="1">Single-pass type II membrane protein</topology>
    </subcellularLocation>
    <subcellularLocation>
        <location evidence="2">Secreted</location>
    </subcellularLocation>
</comment>
<evidence type="ECO:0000256" key="12">
    <source>
        <dbReference type="ARBA" id="ARBA00023136"/>
    </source>
</evidence>
<dbReference type="PANTHER" id="PTHR46059:SF1">
    <property type="entry name" value="BETA-GALACTOSIDE ALPHA-2,6-SIALYLTRANSFERASE"/>
    <property type="match status" value="1"/>
</dbReference>
<evidence type="ECO:0000256" key="15">
    <source>
        <dbReference type="ARBA" id="ARBA00034249"/>
    </source>
</evidence>
<evidence type="ECO:0000313" key="22">
    <source>
        <dbReference type="EMBL" id="KAK9879751.1"/>
    </source>
</evidence>
<evidence type="ECO:0000256" key="9">
    <source>
        <dbReference type="ARBA" id="ARBA00022968"/>
    </source>
</evidence>
<keyword evidence="8 21" id="KW-0812">Transmembrane</keyword>
<evidence type="ECO:0000256" key="5">
    <source>
        <dbReference type="ARBA" id="ARBA00022525"/>
    </source>
</evidence>
<dbReference type="InterPro" id="IPR038578">
    <property type="entry name" value="GT29-like_sf"/>
</dbReference>
<organism evidence="22 23">
    <name type="scientific">Henosepilachna vigintioctopunctata</name>
    <dbReference type="NCBI Taxonomy" id="420089"/>
    <lineage>
        <taxon>Eukaryota</taxon>
        <taxon>Metazoa</taxon>
        <taxon>Ecdysozoa</taxon>
        <taxon>Arthropoda</taxon>
        <taxon>Hexapoda</taxon>
        <taxon>Insecta</taxon>
        <taxon>Pterygota</taxon>
        <taxon>Neoptera</taxon>
        <taxon>Endopterygota</taxon>
        <taxon>Coleoptera</taxon>
        <taxon>Polyphaga</taxon>
        <taxon>Cucujiformia</taxon>
        <taxon>Coccinelloidea</taxon>
        <taxon>Coccinellidae</taxon>
        <taxon>Epilachninae</taxon>
        <taxon>Epilachnini</taxon>
        <taxon>Henosepilachna</taxon>
    </lineage>
</organism>